<accession>A0A8J3AUK4</accession>
<keyword evidence="3" id="KW-1185">Reference proteome</keyword>
<protein>
    <recommendedName>
        <fullName evidence="4">DUF1294 domain-containing protein</fullName>
    </recommendedName>
</protein>
<evidence type="ECO:0008006" key="4">
    <source>
        <dbReference type="Google" id="ProtNLM"/>
    </source>
</evidence>
<feature type="transmembrane region" description="Helical" evidence="1">
    <location>
        <begin position="6"/>
        <end position="28"/>
    </location>
</feature>
<dbReference type="Pfam" id="PF06961">
    <property type="entry name" value="DUF1294"/>
    <property type="match status" value="1"/>
</dbReference>
<evidence type="ECO:0000313" key="3">
    <source>
        <dbReference type="Proteomes" id="UP000627205"/>
    </source>
</evidence>
<sequence length="103" mass="11693">MRWYVATWLLVPAVYGVLSLISFSVYASDKRAACRGERRIAERTLHLVDLMGGWPGGWLAQKSLRHKCSKRSFQKIYWVTVVLHCAIVGWLLAPSMARLFGAI</sequence>
<dbReference type="InterPro" id="IPR012156">
    <property type="entry name" value="Cold_shock_CspA"/>
</dbReference>
<reference evidence="2" key="2">
    <citation type="submission" date="2020-09" db="EMBL/GenBank/DDBJ databases">
        <authorList>
            <person name="Sun Q."/>
            <person name="Sedlacek I."/>
        </authorList>
    </citation>
    <scope>NUCLEOTIDE SEQUENCE</scope>
    <source>
        <strain evidence="2">CCM 7664</strain>
    </source>
</reference>
<proteinExistence type="predicted"/>
<dbReference type="RefSeq" id="WP_188419534.1">
    <property type="nucleotide sequence ID" value="NZ_BMDP01000001.1"/>
</dbReference>
<evidence type="ECO:0000313" key="2">
    <source>
        <dbReference type="EMBL" id="GGI53485.1"/>
    </source>
</evidence>
<keyword evidence="1" id="KW-0472">Membrane</keyword>
<feature type="transmembrane region" description="Helical" evidence="1">
    <location>
        <begin position="76"/>
        <end position="93"/>
    </location>
</feature>
<comment type="caution">
    <text evidence="2">The sequence shown here is derived from an EMBL/GenBank/DDBJ whole genome shotgun (WGS) entry which is preliminary data.</text>
</comment>
<dbReference type="AlphaFoldDB" id="A0A8J3AUK4"/>
<dbReference type="PIRSF" id="PIRSF002599">
    <property type="entry name" value="Cold_shock_A"/>
    <property type="match status" value="1"/>
</dbReference>
<reference evidence="2" key="1">
    <citation type="journal article" date="2014" name="Int. J. Syst. Evol. Microbiol.">
        <title>Complete genome sequence of Corynebacterium casei LMG S-19264T (=DSM 44701T), isolated from a smear-ripened cheese.</title>
        <authorList>
            <consortium name="US DOE Joint Genome Institute (JGI-PGF)"/>
            <person name="Walter F."/>
            <person name="Albersmeier A."/>
            <person name="Kalinowski J."/>
            <person name="Ruckert C."/>
        </authorList>
    </citation>
    <scope>NUCLEOTIDE SEQUENCE</scope>
    <source>
        <strain evidence="2">CCM 7664</strain>
    </source>
</reference>
<gene>
    <name evidence="2" type="ORF">GCM10011430_06590</name>
</gene>
<dbReference type="EMBL" id="BMDP01000001">
    <property type="protein sequence ID" value="GGI53485.1"/>
    <property type="molecule type" value="Genomic_DNA"/>
</dbReference>
<dbReference type="Proteomes" id="UP000627205">
    <property type="component" value="Unassembled WGS sequence"/>
</dbReference>
<dbReference type="GO" id="GO:0003676">
    <property type="term" value="F:nucleic acid binding"/>
    <property type="evidence" value="ECO:0007669"/>
    <property type="project" value="InterPro"/>
</dbReference>
<keyword evidence="1" id="KW-0812">Transmembrane</keyword>
<evidence type="ECO:0000256" key="1">
    <source>
        <dbReference type="SAM" id="Phobius"/>
    </source>
</evidence>
<organism evidence="2 3">
    <name type="scientific">Oxalicibacterium solurbis</name>
    <dbReference type="NCBI Taxonomy" id="69280"/>
    <lineage>
        <taxon>Bacteria</taxon>
        <taxon>Pseudomonadati</taxon>
        <taxon>Pseudomonadota</taxon>
        <taxon>Betaproteobacteria</taxon>
        <taxon>Burkholderiales</taxon>
        <taxon>Oxalobacteraceae</taxon>
        <taxon>Oxalicibacterium</taxon>
    </lineage>
</organism>
<keyword evidence="1" id="KW-1133">Transmembrane helix</keyword>
<dbReference type="InterPro" id="IPR010718">
    <property type="entry name" value="DUF1294"/>
</dbReference>
<name>A0A8J3AUK4_9BURK</name>